<dbReference type="EMBL" id="VICG01000001">
    <property type="protein sequence ID" value="KAA8576259.1"/>
    <property type="molecule type" value="Genomic_DNA"/>
</dbReference>
<protein>
    <submittedName>
        <fullName evidence="1">Uncharacterized protein</fullName>
    </submittedName>
</protein>
<evidence type="ECO:0000313" key="2">
    <source>
        <dbReference type="Proteomes" id="UP000322873"/>
    </source>
</evidence>
<accession>A0A5M9K716</accession>
<dbReference type="AlphaFoldDB" id="A0A5M9K716"/>
<gene>
    <name evidence="1" type="ORF">EYC84_006405</name>
</gene>
<dbReference type="Proteomes" id="UP000322873">
    <property type="component" value="Unassembled WGS sequence"/>
</dbReference>
<proteinExistence type="predicted"/>
<keyword evidence="2" id="KW-1185">Reference proteome</keyword>
<sequence length="68" mass="7744">MFEQDTFGVWLGLSVSPHFWRSGSLGPQHLIRFNGNACLQHSCAVLSIRGILIICYRISELPYYAYLP</sequence>
<organism evidence="1 2">
    <name type="scientific">Monilinia fructicola</name>
    <name type="common">Brown rot fungus</name>
    <name type="synonym">Ciboria fructicola</name>
    <dbReference type="NCBI Taxonomy" id="38448"/>
    <lineage>
        <taxon>Eukaryota</taxon>
        <taxon>Fungi</taxon>
        <taxon>Dikarya</taxon>
        <taxon>Ascomycota</taxon>
        <taxon>Pezizomycotina</taxon>
        <taxon>Leotiomycetes</taxon>
        <taxon>Helotiales</taxon>
        <taxon>Sclerotiniaceae</taxon>
        <taxon>Monilinia</taxon>
    </lineage>
</organism>
<comment type="caution">
    <text evidence="1">The sequence shown here is derived from an EMBL/GenBank/DDBJ whole genome shotgun (WGS) entry which is preliminary data.</text>
</comment>
<reference evidence="1 2" key="1">
    <citation type="submission" date="2019-06" db="EMBL/GenBank/DDBJ databases">
        <title>Genome Sequence of the Brown Rot Fungal Pathogen Monilinia fructicola.</title>
        <authorList>
            <person name="De Miccolis Angelini R.M."/>
            <person name="Landi L."/>
            <person name="Abate D."/>
            <person name="Pollastro S."/>
            <person name="Romanazzi G."/>
            <person name="Faretra F."/>
        </authorList>
    </citation>
    <scope>NUCLEOTIDE SEQUENCE [LARGE SCALE GENOMIC DNA]</scope>
    <source>
        <strain evidence="1 2">Mfrc123</strain>
    </source>
</reference>
<evidence type="ECO:0000313" key="1">
    <source>
        <dbReference type="EMBL" id="KAA8576259.1"/>
    </source>
</evidence>
<name>A0A5M9K716_MONFR</name>